<evidence type="ECO:0000313" key="2">
    <source>
        <dbReference type="EMBL" id="CAL1239514.1"/>
    </source>
</evidence>
<organism evidence="2 3">
    <name type="scientific">Candidatus Methylocalor cossyra</name>
    <dbReference type="NCBI Taxonomy" id="3108543"/>
    <lineage>
        <taxon>Bacteria</taxon>
        <taxon>Pseudomonadati</taxon>
        <taxon>Pseudomonadota</taxon>
        <taxon>Gammaproteobacteria</taxon>
        <taxon>Methylococcales</taxon>
        <taxon>Methylococcaceae</taxon>
        <taxon>Candidatus Methylocalor</taxon>
    </lineage>
</organism>
<sequence>MTVDVEDYFHVSAFAPYVERHTWDRLPCRVERNTERILDIFAYRQVRATFFVLGWVAERYPSLVRRIVDAGHELACHGYSHIRVTEQTPDQFREDAGRAKALLEDIAGCPVLGYRAATYSIGAKTLWALPILEELGFRYSSSIYPVRHDLYGMPEAPRFAFRPMGTRSLLEIPITTVRWGKRNYPCGGGGYFRLLPYQVSRWAMARVNRSDGQACIFYFHPWELDPDQPRQRGIGLKARFRHYFNLSRMERRLQRLLSDFQWDTMAKVFLAHHDTSPSDCQ</sequence>
<protein>
    <submittedName>
        <fullName evidence="2">Polysaccharide deacetylase</fullName>
    </submittedName>
</protein>
<dbReference type="Proteomes" id="UP001497493">
    <property type="component" value="Chromosome"/>
</dbReference>
<dbReference type="InterPro" id="IPR022560">
    <property type="entry name" value="DUF3473"/>
</dbReference>
<dbReference type="Gene3D" id="3.20.20.370">
    <property type="entry name" value="Glycoside hydrolase/deacetylase"/>
    <property type="match status" value="1"/>
</dbReference>
<evidence type="ECO:0000313" key="3">
    <source>
        <dbReference type="Proteomes" id="UP001497493"/>
    </source>
</evidence>
<accession>A0ABM9NFY1</accession>
<evidence type="ECO:0000259" key="1">
    <source>
        <dbReference type="PROSITE" id="PS51677"/>
    </source>
</evidence>
<dbReference type="CDD" id="cd10941">
    <property type="entry name" value="CE4_PuuE_HpPgdA_like_2"/>
    <property type="match status" value="1"/>
</dbReference>
<gene>
    <name evidence="2" type="ORF">MECH1_V1_0738</name>
</gene>
<dbReference type="SUPFAM" id="SSF88713">
    <property type="entry name" value="Glycoside hydrolase/deacetylase"/>
    <property type="match status" value="1"/>
</dbReference>
<dbReference type="Pfam" id="PF01522">
    <property type="entry name" value="Polysacc_deac_1"/>
    <property type="match status" value="1"/>
</dbReference>
<dbReference type="InterPro" id="IPR014344">
    <property type="entry name" value="XrtA_polysacc_deacetyl"/>
</dbReference>
<reference evidence="2 3" key="1">
    <citation type="submission" date="2024-04" db="EMBL/GenBank/DDBJ databases">
        <authorList>
            <person name="Cremers G."/>
        </authorList>
    </citation>
    <scope>NUCLEOTIDE SEQUENCE [LARGE SCALE GENOMIC DNA]</scope>
    <source>
        <strain evidence="2">MeCH1-AG</strain>
    </source>
</reference>
<name>A0ABM9NFY1_9GAMM</name>
<dbReference type="InterPro" id="IPR002509">
    <property type="entry name" value="NODB_dom"/>
</dbReference>
<feature type="domain" description="NodB homology" evidence="1">
    <location>
        <begin position="17"/>
        <end position="281"/>
    </location>
</feature>
<dbReference type="Pfam" id="PF11959">
    <property type="entry name" value="DUF3473"/>
    <property type="match status" value="1"/>
</dbReference>
<dbReference type="InterPro" id="IPR045235">
    <property type="entry name" value="PuuE_HpPgdA-like"/>
</dbReference>
<dbReference type="PROSITE" id="PS51677">
    <property type="entry name" value="NODB"/>
    <property type="match status" value="1"/>
</dbReference>
<dbReference type="PANTHER" id="PTHR47561:SF1">
    <property type="entry name" value="POLYSACCHARIDE DEACETYLASE FAMILY PROTEIN (AFU_ORTHOLOGUE AFUA_6G05030)"/>
    <property type="match status" value="1"/>
</dbReference>
<dbReference type="InterPro" id="IPR011330">
    <property type="entry name" value="Glyco_hydro/deAcase_b/a-brl"/>
</dbReference>
<dbReference type="PANTHER" id="PTHR47561">
    <property type="entry name" value="POLYSACCHARIDE DEACETYLASE FAMILY PROTEIN (AFU_ORTHOLOGUE AFUA_6G05030)"/>
    <property type="match status" value="1"/>
</dbReference>
<dbReference type="NCBIfam" id="TIGR03006">
    <property type="entry name" value="pepcterm_polyde"/>
    <property type="match status" value="1"/>
</dbReference>
<keyword evidence="3" id="KW-1185">Reference proteome</keyword>
<proteinExistence type="predicted"/>
<dbReference type="EMBL" id="OZ026884">
    <property type="protein sequence ID" value="CAL1239514.1"/>
    <property type="molecule type" value="Genomic_DNA"/>
</dbReference>